<feature type="domain" description="GAG-pre-integrase" evidence="2">
    <location>
        <begin position="140"/>
        <end position="181"/>
    </location>
</feature>
<dbReference type="InterPro" id="IPR025724">
    <property type="entry name" value="GAG-pre-integrase_dom"/>
</dbReference>
<dbReference type="Proteomes" id="UP000004994">
    <property type="component" value="Chromosome 12"/>
</dbReference>
<reference evidence="3" key="2">
    <citation type="submission" date="2019-01" db="UniProtKB">
        <authorList>
            <consortium name="EnsemblPlants"/>
        </authorList>
    </citation>
    <scope>IDENTIFICATION</scope>
    <source>
        <strain evidence="3">cv. Heinz 1706</strain>
    </source>
</reference>
<dbReference type="Pfam" id="PF13976">
    <property type="entry name" value="gag_pre-integrs"/>
    <property type="match status" value="1"/>
</dbReference>
<dbReference type="AlphaFoldDB" id="A0A3Q7J837"/>
<proteinExistence type="predicted"/>
<keyword evidence="4" id="KW-1185">Reference proteome</keyword>
<feature type="compositionally biased region" description="Polar residues" evidence="1">
    <location>
        <begin position="254"/>
        <end position="295"/>
    </location>
</feature>
<evidence type="ECO:0000259" key="2">
    <source>
        <dbReference type="Pfam" id="PF13976"/>
    </source>
</evidence>
<dbReference type="PANTHER" id="PTHR11439:SF455">
    <property type="entry name" value="RLK (RECEPTOR-LIKE PROTEIN KINASE) 8, PUTATIVE-RELATED"/>
    <property type="match status" value="1"/>
</dbReference>
<dbReference type="Gramene" id="Solyc12g040375.1.1">
    <property type="protein sequence ID" value="Solyc12g040375.1.1"/>
    <property type="gene ID" value="Solyc12g040375.1"/>
</dbReference>
<dbReference type="InterPro" id="IPR043502">
    <property type="entry name" value="DNA/RNA_pol_sf"/>
</dbReference>
<evidence type="ECO:0000313" key="3">
    <source>
        <dbReference type="EnsemblPlants" id="Solyc12g040375.1.1"/>
    </source>
</evidence>
<name>A0A3Q7J837_SOLLC</name>
<dbReference type="STRING" id="4081.A0A3Q7J837"/>
<dbReference type="InParanoid" id="A0A3Q7J837"/>
<feature type="region of interest" description="Disordered" evidence="1">
    <location>
        <begin position="252"/>
        <end position="295"/>
    </location>
</feature>
<sequence>MIRGYGLEHHLYGSQPIPERFLGENQLNPLYHNWDDLVEYVKGGLGVSYRLFTRSIDATQIDVYFDTLYGLLLMEERPLKNEKSAIIEPTAHFGMAQPQRGRGRGREMAMAMEEGAGVDTLLLHNHLFPIQSYSATLGDWHTRLGHASSSTVRRLVSSNNLGSDSSISSRSSLCQACVTSKIHKLPFSVSEYSARGPLDMICSDVRGPSPEISNDVFPFQEVNGVCAASTKYETSLSLSIPTPHIVPAAHMHPSISQSQPPAIQEPTSTHLPSSVHCSPAQSPSQASHVSLGTGPHNTQVQGLDNLIGVVVDSSDDSNSSGAISLDVVTPLRNHPMVTQAQTGNLKPKRVESFSTSCRLALDPHVILSLLKFLNGDLLCLWNIMCSLQLVLGVLATSMHLVSSLLQQLEMIFSLRNLGKLNYFLGIEATCDISTPMCPSNKLHNGDSTQFLDESPYRSIVGGLQYLTFTRTDISLSVNEFCQFMHSPTEKHRISVKRILRYLKSTSSHVILFSKQNSQQLQGYCGADWGCSIDDRKSTTGYAIFLGSSLVSWCSLKQRSVSHSTTEAEYRSLAAATSELLWVRLLLKEIDLSSGSLPSLWCDNLSATYLTANPVLHSRTKHMKIDFHFIRDLVQKKELWVQYISSHDKLADILTKPLLKDLFYDLHGKLNFLPGST</sequence>
<evidence type="ECO:0000256" key="1">
    <source>
        <dbReference type="SAM" id="MobiDB-lite"/>
    </source>
</evidence>
<organism evidence="3">
    <name type="scientific">Solanum lycopersicum</name>
    <name type="common">Tomato</name>
    <name type="synonym">Lycopersicon esculentum</name>
    <dbReference type="NCBI Taxonomy" id="4081"/>
    <lineage>
        <taxon>Eukaryota</taxon>
        <taxon>Viridiplantae</taxon>
        <taxon>Streptophyta</taxon>
        <taxon>Embryophyta</taxon>
        <taxon>Tracheophyta</taxon>
        <taxon>Spermatophyta</taxon>
        <taxon>Magnoliopsida</taxon>
        <taxon>eudicotyledons</taxon>
        <taxon>Gunneridae</taxon>
        <taxon>Pentapetalae</taxon>
        <taxon>asterids</taxon>
        <taxon>lamiids</taxon>
        <taxon>Solanales</taxon>
        <taxon>Solanaceae</taxon>
        <taxon>Solanoideae</taxon>
        <taxon>Solaneae</taxon>
        <taxon>Solanum</taxon>
        <taxon>Solanum subgen. Lycopersicon</taxon>
    </lineage>
</organism>
<accession>A0A3Q7J837</accession>
<dbReference type="PANTHER" id="PTHR11439">
    <property type="entry name" value="GAG-POL-RELATED RETROTRANSPOSON"/>
    <property type="match status" value="1"/>
</dbReference>
<dbReference type="EnsemblPlants" id="Solyc12g040375.1.1">
    <property type="protein sequence ID" value="Solyc12g040375.1.1"/>
    <property type="gene ID" value="Solyc12g040375.1"/>
</dbReference>
<reference evidence="3" key="1">
    <citation type="journal article" date="2012" name="Nature">
        <title>The tomato genome sequence provides insights into fleshy fruit evolution.</title>
        <authorList>
            <consortium name="Tomato Genome Consortium"/>
        </authorList>
    </citation>
    <scope>NUCLEOTIDE SEQUENCE [LARGE SCALE GENOMIC DNA]</scope>
    <source>
        <strain evidence="3">cv. Heinz 1706</strain>
    </source>
</reference>
<protein>
    <recommendedName>
        <fullName evidence="2">GAG-pre-integrase domain-containing protein</fullName>
    </recommendedName>
</protein>
<evidence type="ECO:0000313" key="4">
    <source>
        <dbReference type="Proteomes" id="UP000004994"/>
    </source>
</evidence>
<dbReference type="SUPFAM" id="SSF56672">
    <property type="entry name" value="DNA/RNA polymerases"/>
    <property type="match status" value="1"/>
</dbReference>
<dbReference type="CDD" id="cd09272">
    <property type="entry name" value="RNase_HI_RT_Ty1"/>
    <property type="match status" value="1"/>
</dbReference>